<dbReference type="SMR" id="A0A7M7T9N4"/>
<dbReference type="RefSeq" id="XP_031785086.1">
    <property type="nucleotide sequence ID" value="XM_031929226.2"/>
</dbReference>
<keyword evidence="1" id="KW-0812">Transmembrane</keyword>
<dbReference type="InParanoid" id="A0A7M7T9N4"/>
<proteinExistence type="predicted"/>
<reference evidence="2" key="1">
    <citation type="submission" date="2021-01" db="UniProtKB">
        <authorList>
            <consortium name="EnsemblMetazoa"/>
        </authorList>
    </citation>
    <scope>IDENTIFICATION</scope>
</reference>
<keyword evidence="3" id="KW-1185">Reference proteome</keyword>
<evidence type="ECO:0000313" key="3">
    <source>
        <dbReference type="Proteomes" id="UP000002358"/>
    </source>
</evidence>
<accession>A0A7M7T9N4</accession>
<keyword evidence="1" id="KW-0472">Membrane</keyword>
<dbReference type="AlphaFoldDB" id="A0A7M7T9N4"/>
<evidence type="ECO:0000313" key="2">
    <source>
        <dbReference type="EnsemblMetazoa" id="XP_031785086"/>
    </source>
</evidence>
<keyword evidence="1" id="KW-1133">Transmembrane helix</keyword>
<protein>
    <submittedName>
        <fullName evidence="2">Uncharacterized protein</fullName>
    </submittedName>
</protein>
<dbReference type="EnsemblMetazoa" id="XM_031929226">
    <property type="protein sequence ID" value="XP_031785086"/>
    <property type="gene ID" value="LOC116417218"/>
</dbReference>
<sequence length="113" mass="13702">MGRKKSHREPIKRKRTYTCERKCTETIKLIDINGALCHKLVCRECIEIAHRERTERCVFFLLVSTFTVSLCILWVCYAHPGHVEHFLQEYIDPLYNRIQRYIFDYLYPNRHLI</sequence>
<dbReference type="GeneID" id="116417218"/>
<dbReference type="KEGG" id="nvi:116417218"/>
<evidence type="ECO:0000256" key="1">
    <source>
        <dbReference type="SAM" id="Phobius"/>
    </source>
</evidence>
<dbReference type="Proteomes" id="UP000002358">
    <property type="component" value="Chromosome 1"/>
</dbReference>
<feature type="transmembrane region" description="Helical" evidence="1">
    <location>
        <begin position="58"/>
        <end position="80"/>
    </location>
</feature>
<organism evidence="2 3">
    <name type="scientific">Nasonia vitripennis</name>
    <name type="common">Parasitic wasp</name>
    <dbReference type="NCBI Taxonomy" id="7425"/>
    <lineage>
        <taxon>Eukaryota</taxon>
        <taxon>Metazoa</taxon>
        <taxon>Ecdysozoa</taxon>
        <taxon>Arthropoda</taxon>
        <taxon>Hexapoda</taxon>
        <taxon>Insecta</taxon>
        <taxon>Pterygota</taxon>
        <taxon>Neoptera</taxon>
        <taxon>Endopterygota</taxon>
        <taxon>Hymenoptera</taxon>
        <taxon>Apocrita</taxon>
        <taxon>Proctotrupomorpha</taxon>
        <taxon>Chalcidoidea</taxon>
        <taxon>Pteromalidae</taxon>
        <taxon>Pteromalinae</taxon>
        <taxon>Nasonia</taxon>
    </lineage>
</organism>
<name>A0A7M7T9N4_NASVI</name>